<feature type="transmembrane region" description="Helical" evidence="1">
    <location>
        <begin position="44"/>
        <end position="61"/>
    </location>
</feature>
<dbReference type="EMBL" id="UXEP01000028">
    <property type="protein sequence ID" value="VDC43221.1"/>
    <property type="molecule type" value="Genomic_DNA"/>
</dbReference>
<protein>
    <recommendedName>
        <fullName evidence="4">TIGR02206 family membrane protein</fullName>
    </recommendedName>
</protein>
<keyword evidence="1" id="KW-0472">Membrane</keyword>
<keyword evidence="3" id="KW-1185">Reference proteome</keyword>
<evidence type="ECO:0000256" key="1">
    <source>
        <dbReference type="SAM" id="Phobius"/>
    </source>
</evidence>
<dbReference type="Pfam" id="PF14808">
    <property type="entry name" value="TMEM164"/>
    <property type="match status" value="1"/>
</dbReference>
<accession>A0A3P5Y4N2</accession>
<feature type="transmembrane region" description="Helical" evidence="1">
    <location>
        <begin position="193"/>
        <end position="215"/>
    </location>
</feature>
<gene>
    <name evidence="2" type="ORF">FMV2238Y02_17120</name>
</gene>
<evidence type="ECO:0000313" key="3">
    <source>
        <dbReference type="Proteomes" id="UP000280759"/>
    </source>
</evidence>
<dbReference type="Proteomes" id="UP000280759">
    <property type="component" value="Unassembled WGS sequence"/>
</dbReference>
<feature type="transmembrane region" description="Helical" evidence="1">
    <location>
        <begin position="121"/>
        <end position="143"/>
    </location>
</feature>
<dbReference type="RefSeq" id="WP_125074628.1">
    <property type="nucleotide sequence ID" value="NZ_CP053792.1"/>
</dbReference>
<sequence length="231" mass="26493">MDFFATDPIGLPHTSLVFYLSSLLLAPFLVFFTLQFYKSRPYRYFFLALQLSQVIGLYTWYALRGFPLSESLPLYHCRIAMLAVFFLPDRNSFKQLFMVLGIGGTFLALLSPDLYPFKLWHVANVAFYLGHYALLVNGLIYLLRFYNSSQLKLALVLRYFATVNFILLLVSLATKGNYGFVIDIPVIHTHHLLLNFVIVTGGLTLMVKLIEWAYLKFGEAQALELAFSNEK</sequence>
<proteinExistence type="predicted"/>
<dbReference type="NCBIfam" id="TIGR02206">
    <property type="entry name" value="intg_mem_TP0381"/>
    <property type="match status" value="1"/>
</dbReference>
<organism evidence="2 3">
    <name type="scientific">Streptococcus canis</name>
    <dbReference type="NCBI Taxonomy" id="1329"/>
    <lineage>
        <taxon>Bacteria</taxon>
        <taxon>Bacillati</taxon>
        <taxon>Bacillota</taxon>
        <taxon>Bacilli</taxon>
        <taxon>Lactobacillales</taxon>
        <taxon>Streptococcaceae</taxon>
        <taxon>Streptococcus</taxon>
    </lineage>
</organism>
<evidence type="ECO:0000313" key="2">
    <source>
        <dbReference type="EMBL" id="VDC43221.1"/>
    </source>
</evidence>
<dbReference type="AlphaFoldDB" id="A0A3P5Y4N2"/>
<feature type="transmembrane region" description="Helical" evidence="1">
    <location>
        <begin position="16"/>
        <end position="37"/>
    </location>
</feature>
<feature type="transmembrane region" description="Helical" evidence="1">
    <location>
        <begin position="155"/>
        <end position="173"/>
    </location>
</feature>
<feature type="transmembrane region" description="Helical" evidence="1">
    <location>
        <begin position="96"/>
        <end position="115"/>
    </location>
</feature>
<reference evidence="2 3" key="1">
    <citation type="submission" date="2018-10" db="EMBL/GenBank/DDBJ databases">
        <authorList>
            <consortium name="Molecular Microbiology and Infection Unit (UMMI)"/>
            <person name="Machado M."/>
        </authorList>
    </citation>
    <scope>NUCLEOTIDE SEQUENCE [LARGE SCALE GENOMIC DNA]</scope>
    <source>
        <strain evidence="2">FMV2238.02</strain>
    </source>
</reference>
<dbReference type="InterPro" id="IPR011737">
    <property type="entry name" value="CHP02206_TP0381"/>
</dbReference>
<evidence type="ECO:0008006" key="4">
    <source>
        <dbReference type="Google" id="ProtNLM"/>
    </source>
</evidence>
<name>A0A3P5Y4N2_STRCB</name>
<keyword evidence="1" id="KW-1133">Transmembrane helix</keyword>
<keyword evidence="1" id="KW-0812">Transmembrane</keyword>